<dbReference type="PROSITE" id="PS50887">
    <property type="entry name" value="GGDEF"/>
    <property type="match status" value="1"/>
</dbReference>
<keyword evidence="4" id="KW-0175">Coiled coil</keyword>
<evidence type="ECO:0000256" key="1">
    <source>
        <dbReference type="ARBA" id="ARBA00012528"/>
    </source>
</evidence>
<evidence type="ECO:0000313" key="7">
    <source>
        <dbReference type="EMBL" id="MBW8191899.1"/>
    </source>
</evidence>
<dbReference type="Proteomes" id="UP001166251">
    <property type="component" value="Unassembled WGS sequence"/>
</dbReference>
<keyword evidence="8" id="KW-1185">Reference proteome</keyword>
<dbReference type="SMART" id="SM00267">
    <property type="entry name" value="GGDEF"/>
    <property type="match status" value="1"/>
</dbReference>
<dbReference type="PROSITE" id="PS50005">
    <property type="entry name" value="TPR"/>
    <property type="match status" value="2"/>
</dbReference>
<dbReference type="InterPro" id="IPR043128">
    <property type="entry name" value="Rev_trsase/Diguanyl_cyclase"/>
</dbReference>
<dbReference type="PANTHER" id="PTHR45138:SF9">
    <property type="entry name" value="DIGUANYLATE CYCLASE DGCM-RELATED"/>
    <property type="match status" value="1"/>
</dbReference>
<dbReference type="InterPro" id="IPR000160">
    <property type="entry name" value="GGDEF_dom"/>
</dbReference>
<comment type="catalytic activity">
    <reaction evidence="2">
        <text>2 GTP = 3',3'-c-di-GMP + 2 diphosphate</text>
        <dbReference type="Rhea" id="RHEA:24898"/>
        <dbReference type="ChEBI" id="CHEBI:33019"/>
        <dbReference type="ChEBI" id="CHEBI:37565"/>
        <dbReference type="ChEBI" id="CHEBI:58805"/>
        <dbReference type="EC" id="2.7.7.65"/>
    </reaction>
</comment>
<evidence type="ECO:0000259" key="6">
    <source>
        <dbReference type="PROSITE" id="PS50887"/>
    </source>
</evidence>
<evidence type="ECO:0000256" key="5">
    <source>
        <dbReference type="SAM" id="Phobius"/>
    </source>
</evidence>
<evidence type="ECO:0000256" key="3">
    <source>
        <dbReference type="PROSITE-ProRule" id="PRU00339"/>
    </source>
</evidence>
<dbReference type="Pfam" id="PF13424">
    <property type="entry name" value="TPR_12"/>
    <property type="match status" value="1"/>
</dbReference>
<feature type="transmembrane region" description="Helical" evidence="5">
    <location>
        <begin position="599"/>
        <end position="619"/>
    </location>
</feature>
<dbReference type="Pfam" id="PF13181">
    <property type="entry name" value="TPR_8"/>
    <property type="match status" value="1"/>
</dbReference>
<dbReference type="RefSeq" id="WP_220104574.1">
    <property type="nucleotide sequence ID" value="NZ_JAHZSS010000016.1"/>
</dbReference>
<keyword evidence="7" id="KW-0548">Nucleotidyltransferase</keyword>
<feature type="repeat" description="TPR" evidence="3">
    <location>
        <begin position="222"/>
        <end position="255"/>
    </location>
</feature>
<dbReference type="InterPro" id="IPR050469">
    <property type="entry name" value="Diguanylate_Cyclase"/>
</dbReference>
<sequence>MMLKYCLAQICSVRLPVRYFGLVFIVLSGVMSAGASAKQEPTGEPISANDATFSKWQQFTAAELLHQARLFKDTNQPLSAELARSALLSAEHNNEQSIVVQSHAFLASLAVKSNETEQGQYHFDQAFELYGRASETAKQITLSLDYANALVSAKYYQQAETIIDDVLPLVQEHGEPYLSALLLSAKGLSYHKQKRFDQAIVEFTKAVNYLTGKSDKIKQQLAVTFHNIAQSYKHLKDAPRAISFYQKALDVQTSRHDQPAIAKALKNIAMAENKRGGYLVALDHALHSLEIQKTLNNTANYAELLLLTGIIYRQIGDFEKSLSYIQKAETLYEQDDDIAHLAEASNQTGLIYSSLKQFDNSRSFYLHTIELPEDRVKPETRAAAYREIGVIDYEAGRYDVALVMASKSDAIYRSINATLKTAQVDLLLGKIQLAQQNNTLATHHFQQSLVLATQVNNIELQAQAFNYLGRIMISKDVEGGIELLKRGLKLAEQADLKIDQLMSYEWLKQAEKQRGNTIQALNFAEQEIAMALAIHQEREAAELMRAKAKLDSHKMELELTALQEKIKLDGLKLAQKNNEIEIVRQSSQIAELELTKERYFNLLLVVLLAMSLITALLIYRRFAAARVRHKELDFLAAHDPLTGCFNRRILFDRMNKDFEGLEYIQEYSIILADIDLFKDVNDTYGHSVGDIVLRGVADIMQVNTRKIDTVARFGGEEFCIILPGAGEKQAVRLAEDMRRKIETCRFNDVSVTCSFGVTSLQDHNQTPSDLIDKADYALYQSKKQGRNQVTVWHQAIEETG</sequence>
<evidence type="ECO:0000256" key="4">
    <source>
        <dbReference type="SAM" id="Coils"/>
    </source>
</evidence>
<dbReference type="GO" id="GO:0052621">
    <property type="term" value="F:diguanylate cyclase activity"/>
    <property type="evidence" value="ECO:0007669"/>
    <property type="project" value="UniProtKB-EC"/>
</dbReference>
<dbReference type="SUPFAM" id="SSF55073">
    <property type="entry name" value="Nucleotide cyclase"/>
    <property type="match status" value="1"/>
</dbReference>
<gene>
    <name evidence="7" type="ORF">K0504_12705</name>
</gene>
<name>A0ABS7EHT1_9GAMM</name>
<evidence type="ECO:0000256" key="2">
    <source>
        <dbReference type="ARBA" id="ARBA00034247"/>
    </source>
</evidence>
<reference evidence="7" key="1">
    <citation type="submission" date="2021-07" db="EMBL/GenBank/DDBJ databases">
        <title>Neiella marina sp. nov., isolated from the intestinal content of sea cucumber Apostichopus japonicus.</title>
        <authorList>
            <person name="Bai X."/>
        </authorList>
    </citation>
    <scope>NUCLEOTIDE SEQUENCE</scope>
    <source>
        <strain evidence="7">126</strain>
    </source>
</reference>
<dbReference type="CDD" id="cd01949">
    <property type="entry name" value="GGDEF"/>
    <property type="match status" value="1"/>
</dbReference>
<feature type="coiled-coil region" evidence="4">
    <location>
        <begin position="507"/>
        <end position="565"/>
    </location>
</feature>
<dbReference type="PANTHER" id="PTHR45138">
    <property type="entry name" value="REGULATORY COMPONENTS OF SENSORY TRANSDUCTION SYSTEM"/>
    <property type="match status" value="1"/>
</dbReference>
<keyword evidence="7" id="KW-0808">Transferase</keyword>
<dbReference type="EMBL" id="JAHZSS010000016">
    <property type="protein sequence ID" value="MBW8191899.1"/>
    <property type="molecule type" value="Genomic_DNA"/>
</dbReference>
<keyword evidence="5" id="KW-0472">Membrane</keyword>
<feature type="domain" description="GGDEF" evidence="6">
    <location>
        <begin position="665"/>
        <end position="794"/>
    </location>
</feature>
<dbReference type="InterPro" id="IPR011990">
    <property type="entry name" value="TPR-like_helical_dom_sf"/>
</dbReference>
<comment type="caution">
    <text evidence="7">The sequence shown here is derived from an EMBL/GenBank/DDBJ whole genome shotgun (WGS) entry which is preliminary data.</text>
</comment>
<organism evidence="7 8">
    <name type="scientific">Neiella holothuriorum</name>
    <dbReference type="NCBI Taxonomy" id="2870530"/>
    <lineage>
        <taxon>Bacteria</taxon>
        <taxon>Pseudomonadati</taxon>
        <taxon>Pseudomonadota</taxon>
        <taxon>Gammaproteobacteria</taxon>
        <taxon>Alteromonadales</taxon>
        <taxon>Echinimonadaceae</taxon>
        <taxon>Neiella</taxon>
    </lineage>
</organism>
<protein>
    <recommendedName>
        <fullName evidence="1">diguanylate cyclase</fullName>
        <ecNumber evidence="1">2.7.7.65</ecNumber>
    </recommendedName>
</protein>
<dbReference type="Pfam" id="PF00990">
    <property type="entry name" value="GGDEF"/>
    <property type="match status" value="1"/>
</dbReference>
<dbReference type="EC" id="2.7.7.65" evidence="1"/>
<dbReference type="InterPro" id="IPR019734">
    <property type="entry name" value="TPR_rpt"/>
</dbReference>
<keyword evidence="5" id="KW-1133">Transmembrane helix</keyword>
<accession>A0ABS7EHT1</accession>
<keyword evidence="5" id="KW-0812">Transmembrane</keyword>
<dbReference type="Gene3D" id="1.25.40.10">
    <property type="entry name" value="Tetratricopeptide repeat domain"/>
    <property type="match status" value="3"/>
</dbReference>
<dbReference type="NCBIfam" id="TIGR00254">
    <property type="entry name" value="GGDEF"/>
    <property type="match status" value="1"/>
</dbReference>
<dbReference type="Gene3D" id="3.30.70.270">
    <property type="match status" value="1"/>
</dbReference>
<evidence type="ECO:0000313" key="8">
    <source>
        <dbReference type="Proteomes" id="UP001166251"/>
    </source>
</evidence>
<dbReference type="SMART" id="SM00028">
    <property type="entry name" value="TPR"/>
    <property type="match status" value="6"/>
</dbReference>
<dbReference type="InterPro" id="IPR029787">
    <property type="entry name" value="Nucleotide_cyclase"/>
</dbReference>
<proteinExistence type="predicted"/>
<feature type="repeat" description="TPR" evidence="3">
    <location>
        <begin position="302"/>
        <end position="335"/>
    </location>
</feature>
<dbReference type="SUPFAM" id="SSF48452">
    <property type="entry name" value="TPR-like"/>
    <property type="match status" value="3"/>
</dbReference>
<keyword evidence="3" id="KW-0802">TPR repeat</keyword>